<proteinExistence type="predicted"/>
<comment type="caution">
    <text evidence="2">The sequence shown here is derived from an EMBL/GenBank/DDBJ whole genome shotgun (WGS) entry which is preliminary data.</text>
</comment>
<dbReference type="AlphaFoldDB" id="A0A086TDH4"/>
<keyword evidence="3" id="KW-1185">Reference proteome</keyword>
<protein>
    <submittedName>
        <fullName evidence="2">Uncharacterized protein</fullName>
    </submittedName>
</protein>
<keyword evidence="1" id="KW-0812">Transmembrane</keyword>
<dbReference type="HOGENOM" id="CLU_2775354_0_0_1"/>
<gene>
    <name evidence="2" type="ORF">ACRE_017720</name>
</gene>
<feature type="transmembrane region" description="Helical" evidence="1">
    <location>
        <begin position="6"/>
        <end position="26"/>
    </location>
</feature>
<evidence type="ECO:0000313" key="3">
    <source>
        <dbReference type="Proteomes" id="UP000029964"/>
    </source>
</evidence>
<organism evidence="2 3">
    <name type="scientific">Hapsidospora chrysogenum (strain ATCC 11550 / CBS 779.69 / DSM 880 / IAM 14645 / JCM 23072 / IMI 49137)</name>
    <name type="common">Acremonium chrysogenum</name>
    <dbReference type="NCBI Taxonomy" id="857340"/>
    <lineage>
        <taxon>Eukaryota</taxon>
        <taxon>Fungi</taxon>
        <taxon>Dikarya</taxon>
        <taxon>Ascomycota</taxon>
        <taxon>Pezizomycotina</taxon>
        <taxon>Sordariomycetes</taxon>
        <taxon>Hypocreomycetidae</taxon>
        <taxon>Hypocreales</taxon>
        <taxon>Bionectriaceae</taxon>
        <taxon>Hapsidospora</taxon>
    </lineage>
</organism>
<reference evidence="3" key="1">
    <citation type="journal article" date="2014" name="Genome Announc.">
        <title>Genome sequence and annotation of Acremonium chrysogenum, producer of the beta-lactam antibiotic cephalosporin C.</title>
        <authorList>
            <person name="Terfehr D."/>
            <person name="Dahlmann T.A."/>
            <person name="Specht T."/>
            <person name="Zadra I."/>
            <person name="Kuernsteiner H."/>
            <person name="Kueck U."/>
        </authorList>
    </citation>
    <scope>NUCLEOTIDE SEQUENCE [LARGE SCALE GENOMIC DNA]</scope>
    <source>
        <strain evidence="3">ATCC 11550 / CBS 779.69 / DSM 880 / IAM 14645 / JCM 23072 / IMI 49137</strain>
    </source>
</reference>
<accession>A0A086TDH4</accession>
<evidence type="ECO:0000256" key="1">
    <source>
        <dbReference type="SAM" id="Phobius"/>
    </source>
</evidence>
<keyword evidence="1" id="KW-0472">Membrane</keyword>
<dbReference type="EMBL" id="JPKY01000010">
    <property type="protein sequence ID" value="KFH47406.1"/>
    <property type="molecule type" value="Genomic_DNA"/>
</dbReference>
<evidence type="ECO:0000313" key="2">
    <source>
        <dbReference type="EMBL" id="KFH47406.1"/>
    </source>
</evidence>
<keyword evidence="1" id="KW-1133">Transmembrane helix</keyword>
<sequence length="69" mass="7666">MKEDFFYAILLNLILLFVYAQVQLWAQSPGPEPVKEWDGTVVPGITRVEVCGLNSSVVLSRSVDDGLQI</sequence>
<name>A0A086TDH4_HAPC1</name>
<dbReference type="Proteomes" id="UP000029964">
    <property type="component" value="Unassembled WGS sequence"/>
</dbReference>